<dbReference type="SUPFAM" id="SSF56300">
    <property type="entry name" value="Metallo-dependent phosphatases"/>
    <property type="match status" value="2"/>
</dbReference>
<dbReference type="PANTHER" id="PTHR11668:SF496">
    <property type="entry name" value="SERINE_THREONINE-PROTEIN PHOSPHATASE"/>
    <property type="match status" value="1"/>
</dbReference>
<dbReference type="InterPro" id="IPR029052">
    <property type="entry name" value="Metallo-depent_PP-like"/>
</dbReference>
<dbReference type="AlphaFoldDB" id="A0A8S9N365"/>
<feature type="transmembrane region" description="Helical" evidence="1">
    <location>
        <begin position="21"/>
        <end position="40"/>
    </location>
</feature>
<dbReference type="InterPro" id="IPR006186">
    <property type="entry name" value="Ser/Thr-sp_prot-phosphatase"/>
</dbReference>
<keyword evidence="1" id="KW-0812">Transmembrane</keyword>
<dbReference type="PRINTS" id="PR00114">
    <property type="entry name" value="STPHPHTASE"/>
</dbReference>
<dbReference type="GO" id="GO:0005737">
    <property type="term" value="C:cytoplasm"/>
    <property type="evidence" value="ECO:0007669"/>
    <property type="project" value="TreeGrafter"/>
</dbReference>
<sequence length="153" mass="17565">MKKVWATRSGSNQAMESKARSLSVSPYIYFLNAYIYIYIYHDSPQPSLLELKAPINIFGDIPGQYSGMLRLLDYGSFPPTANYLFLGDYMDQRIYGFYNGFNRLFSLAIIFSAPNYCSDFDNAGALISVDESLMYCFQILKHVDRRPGLMIKR</sequence>
<name>A0A8S9N365_BRACR</name>
<evidence type="ECO:0000256" key="1">
    <source>
        <dbReference type="SAM" id="Phobius"/>
    </source>
</evidence>
<accession>A0A8S9N365</accession>
<feature type="non-terminal residue" evidence="2">
    <location>
        <position position="1"/>
    </location>
</feature>
<keyword evidence="1" id="KW-1133">Transmembrane helix</keyword>
<dbReference type="Gene3D" id="3.60.21.10">
    <property type="match status" value="2"/>
</dbReference>
<keyword evidence="1" id="KW-0472">Membrane</keyword>
<dbReference type="Proteomes" id="UP000712600">
    <property type="component" value="Unassembled WGS sequence"/>
</dbReference>
<dbReference type="InterPro" id="IPR050341">
    <property type="entry name" value="PP1_catalytic_subunit"/>
</dbReference>
<protein>
    <recommendedName>
        <fullName evidence="4">Serine/threonine specific protein phosphatases domain-containing protein</fullName>
    </recommendedName>
</protein>
<evidence type="ECO:0008006" key="4">
    <source>
        <dbReference type="Google" id="ProtNLM"/>
    </source>
</evidence>
<dbReference type="PANTHER" id="PTHR11668">
    <property type="entry name" value="SERINE/THREONINE PROTEIN PHOSPHATASE"/>
    <property type="match status" value="1"/>
</dbReference>
<dbReference type="GO" id="GO:0005634">
    <property type="term" value="C:nucleus"/>
    <property type="evidence" value="ECO:0007669"/>
    <property type="project" value="TreeGrafter"/>
</dbReference>
<comment type="caution">
    <text evidence="2">The sequence shown here is derived from an EMBL/GenBank/DDBJ whole genome shotgun (WGS) entry which is preliminary data.</text>
</comment>
<evidence type="ECO:0000313" key="3">
    <source>
        <dbReference type="Proteomes" id="UP000712600"/>
    </source>
</evidence>
<reference evidence="2" key="1">
    <citation type="submission" date="2019-12" db="EMBL/GenBank/DDBJ databases">
        <title>Genome sequencing and annotation of Brassica cretica.</title>
        <authorList>
            <person name="Studholme D.J."/>
            <person name="Sarris P."/>
        </authorList>
    </citation>
    <scope>NUCLEOTIDE SEQUENCE</scope>
    <source>
        <strain evidence="2">PFS-109/04</strain>
        <tissue evidence="2">Leaf</tissue>
    </source>
</reference>
<gene>
    <name evidence="2" type="ORF">F2Q69_00053394</name>
</gene>
<proteinExistence type="predicted"/>
<dbReference type="GO" id="GO:0004722">
    <property type="term" value="F:protein serine/threonine phosphatase activity"/>
    <property type="evidence" value="ECO:0007669"/>
    <property type="project" value="TreeGrafter"/>
</dbReference>
<organism evidence="2 3">
    <name type="scientific">Brassica cretica</name>
    <name type="common">Mustard</name>
    <dbReference type="NCBI Taxonomy" id="69181"/>
    <lineage>
        <taxon>Eukaryota</taxon>
        <taxon>Viridiplantae</taxon>
        <taxon>Streptophyta</taxon>
        <taxon>Embryophyta</taxon>
        <taxon>Tracheophyta</taxon>
        <taxon>Spermatophyta</taxon>
        <taxon>Magnoliopsida</taxon>
        <taxon>eudicotyledons</taxon>
        <taxon>Gunneridae</taxon>
        <taxon>Pentapetalae</taxon>
        <taxon>rosids</taxon>
        <taxon>malvids</taxon>
        <taxon>Brassicales</taxon>
        <taxon>Brassicaceae</taxon>
        <taxon>Brassiceae</taxon>
        <taxon>Brassica</taxon>
    </lineage>
</organism>
<dbReference type="EMBL" id="QGKX02002183">
    <property type="protein sequence ID" value="KAF3488278.1"/>
    <property type="molecule type" value="Genomic_DNA"/>
</dbReference>
<evidence type="ECO:0000313" key="2">
    <source>
        <dbReference type="EMBL" id="KAF3488278.1"/>
    </source>
</evidence>